<sequence>MENTTLLTQFLGVQPLQIPDNFIITMVRQPFGGPVSYGNGACTFKYGGNDPCSCKAFEPGDPDCCANCGHSQGIHAY</sequence>
<comment type="caution">
    <text evidence="1">The sequence shown here is derived from an EMBL/GenBank/DDBJ whole genome shotgun (WGS) entry which is preliminary data.</text>
</comment>
<dbReference type="Proteomes" id="UP000663868">
    <property type="component" value="Unassembled WGS sequence"/>
</dbReference>
<evidence type="ECO:0000313" key="2">
    <source>
        <dbReference type="Proteomes" id="UP000663868"/>
    </source>
</evidence>
<protein>
    <submittedName>
        <fullName evidence="1">Uncharacterized protein</fullName>
    </submittedName>
</protein>
<reference evidence="1" key="1">
    <citation type="submission" date="2021-02" db="EMBL/GenBank/DDBJ databases">
        <authorList>
            <person name="Nowell W R."/>
        </authorList>
    </citation>
    <scope>NUCLEOTIDE SEQUENCE</scope>
</reference>
<gene>
    <name evidence="1" type="ORF">KXQ929_LOCUS29819</name>
</gene>
<organism evidence="1 2">
    <name type="scientific">Adineta steineri</name>
    <dbReference type="NCBI Taxonomy" id="433720"/>
    <lineage>
        <taxon>Eukaryota</taxon>
        <taxon>Metazoa</taxon>
        <taxon>Spiralia</taxon>
        <taxon>Gnathifera</taxon>
        <taxon>Rotifera</taxon>
        <taxon>Eurotatoria</taxon>
        <taxon>Bdelloidea</taxon>
        <taxon>Adinetida</taxon>
        <taxon>Adinetidae</taxon>
        <taxon>Adineta</taxon>
    </lineage>
</organism>
<dbReference type="AlphaFoldDB" id="A0A819QDG3"/>
<accession>A0A819QDG3</accession>
<proteinExistence type="predicted"/>
<dbReference type="EMBL" id="CAJOBB010003145">
    <property type="protein sequence ID" value="CAF4023358.1"/>
    <property type="molecule type" value="Genomic_DNA"/>
</dbReference>
<evidence type="ECO:0000313" key="1">
    <source>
        <dbReference type="EMBL" id="CAF4023358.1"/>
    </source>
</evidence>
<name>A0A819QDG3_9BILA</name>